<evidence type="ECO:0000313" key="3">
    <source>
        <dbReference type="EMBL" id="QJW89236.1"/>
    </source>
</evidence>
<dbReference type="InterPro" id="IPR053520">
    <property type="entry name" value="Transposase_Tn903"/>
</dbReference>
<evidence type="ECO:0000313" key="4">
    <source>
        <dbReference type="Proteomes" id="UP000502756"/>
    </source>
</evidence>
<dbReference type="InterPro" id="IPR025668">
    <property type="entry name" value="Tnp_DDE_dom"/>
</dbReference>
<evidence type="ECO:0000256" key="1">
    <source>
        <dbReference type="SAM" id="MobiDB-lite"/>
    </source>
</evidence>
<name>A0A6M5Y750_9BACT</name>
<protein>
    <submittedName>
        <fullName evidence="3">IS5 family transposase</fullName>
    </submittedName>
</protein>
<feature type="region of interest" description="Disordered" evidence="1">
    <location>
        <begin position="10"/>
        <end position="30"/>
    </location>
</feature>
<feature type="domain" description="Transposase DDE" evidence="2">
    <location>
        <begin position="44"/>
        <end position="158"/>
    </location>
</feature>
<sequence>MPKLHFFTKADHQAPKDEKEPKKPKTPKEKYRITNWPDYNKALINRGFVTLWLDGDTLANWYFQGTRTAGGLIHYSDQCIQAALALKAVFGLAFRQVQGLIQSVLAIMKMDLQVPSYSQLCRRQARLVAFSAPIPPEEHPVKPLHIVVDSTGLKVYGEGEWKVKKHGADKRRTWRKLHLATDEATNTIHAVDLTTNAVSDAEMVKPLLTDVEQLIAKVGGDGAYDQVKVYDELASRHIQPLIPPRANAVIWTDEAGIVLMHSRNELLTTIKAIGLSAWKRQCGYHRRSKAETAMFRWKTSFGERLSTRLLANQQTEAQIKASCLNRFVKLGMPKAVKQHSM</sequence>
<dbReference type="InterPro" id="IPR053172">
    <property type="entry name" value="Tn903_transposase"/>
</dbReference>
<dbReference type="AlphaFoldDB" id="A0A6M5Y750"/>
<dbReference type="Pfam" id="PF13737">
    <property type="entry name" value="DDE_Tnp_1_5"/>
    <property type="match status" value="1"/>
</dbReference>
<dbReference type="PANTHER" id="PTHR34631:SF3">
    <property type="entry name" value="ISSOD12 TRANSPOSASE TNPA_ISSOD12"/>
    <property type="match status" value="1"/>
</dbReference>
<evidence type="ECO:0000259" key="2">
    <source>
        <dbReference type="Pfam" id="PF13737"/>
    </source>
</evidence>
<keyword evidence="4" id="KW-1185">Reference proteome</keyword>
<dbReference type="NCBIfam" id="NF033579">
    <property type="entry name" value="transpos_IS5_2"/>
    <property type="match status" value="1"/>
</dbReference>
<reference evidence="3 4" key="1">
    <citation type="submission" date="2020-05" db="EMBL/GenBank/DDBJ databases">
        <title>Genome sequencing of Spirosoma sp. TS118.</title>
        <authorList>
            <person name="Lee J.-H."/>
            <person name="Jeong S."/>
            <person name="Zhao L."/>
            <person name="Jung J.-H."/>
            <person name="Kim M.-K."/>
            <person name="Lim S."/>
        </authorList>
    </citation>
    <scope>NUCLEOTIDE SEQUENCE [LARGE SCALE GENOMIC DNA]</scope>
    <source>
        <strain evidence="3 4">TS118</strain>
    </source>
</reference>
<dbReference type="KEGG" id="stae:HNV11_07430"/>
<gene>
    <name evidence="3" type="ORF">HNV11_07430</name>
</gene>
<organism evidence="3 4">
    <name type="scientific">Spirosoma taeanense</name>
    <dbReference type="NCBI Taxonomy" id="2735870"/>
    <lineage>
        <taxon>Bacteria</taxon>
        <taxon>Pseudomonadati</taxon>
        <taxon>Bacteroidota</taxon>
        <taxon>Cytophagia</taxon>
        <taxon>Cytophagales</taxon>
        <taxon>Cytophagaceae</taxon>
        <taxon>Spirosoma</taxon>
    </lineage>
</organism>
<proteinExistence type="predicted"/>
<accession>A0A6M5Y750</accession>
<dbReference type="PANTHER" id="PTHR34631">
    <property type="match status" value="1"/>
</dbReference>
<dbReference type="Proteomes" id="UP000502756">
    <property type="component" value="Chromosome"/>
</dbReference>
<dbReference type="RefSeq" id="WP_171739072.1">
    <property type="nucleotide sequence ID" value="NZ_CP053435.1"/>
</dbReference>
<dbReference type="EMBL" id="CP053435">
    <property type="protein sequence ID" value="QJW89236.1"/>
    <property type="molecule type" value="Genomic_DNA"/>
</dbReference>